<feature type="region of interest" description="Disordered" evidence="1">
    <location>
        <begin position="24"/>
        <end position="85"/>
    </location>
</feature>
<organism evidence="3 4">
    <name type="scientific">Skermanella cutis</name>
    <dbReference type="NCBI Taxonomy" id="2775420"/>
    <lineage>
        <taxon>Bacteria</taxon>
        <taxon>Pseudomonadati</taxon>
        <taxon>Pseudomonadota</taxon>
        <taxon>Alphaproteobacteria</taxon>
        <taxon>Rhodospirillales</taxon>
        <taxon>Azospirillaceae</taxon>
        <taxon>Skermanella</taxon>
    </lineage>
</organism>
<dbReference type="EMBL" id="CP067420">
    <property type="protein sequence ID" value="QQP89718.1"/>
    <property type="molecule type" value="Genomic_DNA"/>
</dbReference>
<feature type="compositionally biased region" description="Low complexity" evidence="1">
    <location>
        <begin position="39"/>
        <end position="49"/>
    </location>
</feature>
<evidence type="ECO:0000256" key="1">
    <source>
        <dbReference type="SAM" id="MobiDB-lite"/>
    </source>
</evidence>
<dbReference type="Pfam" id="PF07813">
    <property type="entry name" value="LTXXQ"/>
    <property type="match status" value="1"/>
</dbReference>
<dbReference type="RefSeq" id="WP_201076301.1">
    <property type="nucleotide sequence ID" value="NZ_CP067420.1"/>
</dbReference>
<keyword evidence="4" id="KW-1185">Reference proteome</keyword>
<gene>
    <name evidence="3" type="ORF">IGS68_00030</name>
</gene>
<feature type="compositionally biased region" description="Gly residues" evidence="1">
    <location>
        <begin position="59"/>
        <end position="68"/>
    </location>
</feature>
<evidence type="ECO:0000256" key="2">
    <source>
        <dbReference type="SAM" id="SignalP"/>
    </source>
</evidence>
<dbReference type="InterPro" id="IPR012899">
    <property type="entry name" value="LTXXQ"/>
</dbReference>
<proteinExistence type="predicted"/>
<accession>A0ABX7B8S8</accession>
<protein>
    <submittedName>
        <fullName evidence="3">Spy/CpxP family protein refolding chaperone</fullName>
    </submittedName>
</protein>
<feature type="signal peptide" evidence="2">
    <location>
        <begin position="1"/>
        <end position="24"/>
    </location>
</feature>
<dbReference type="Proteomes" id="UP000595197">
    <property type="component" value="Chromosome"/>
</dbReference>
<evidence type="ECO:0000313" key="4">
    <source>
        <dbReference type="Proteomes" id="UP000595197"/>
    </source>
</evidence>
<sequence length="240" mass="25203">MMKTFTRMTLPAFVLLASAALAQAQPQPRPPGDDHQAHHPAGQTAQAQPAPDPAPQPGAGMGMPGMGGQRMPMQGMSMGGHQGGMMGQGGMMTGCPMMRSGQGGSSAGMPMMQGMGQGGMGQGGMGGGMGMPFEHVEGRVAFLKAEIGITDAQQNVWNDFADAMRRNAETHRTMHRQMMSLEAAASSDWQERLGRRARIMTARAEAMSALNAAAGPLFAALSEDQREKAERLLSGPMGMM</sequence>
<keyword evidence="2" id="KW-0732">Signal</keyword>
<name>A0ABX7B8S8_9PROT</name>
<feature type="chain" id="PRO_5045423247" evidence="2">
    <location>
        <begin position="25"/>
        <end position="240"/>
    </location>
</feature>
<reference evidence="3" key="1">
    <citation type="submission" date="2021-02" db="EMBL/GenBank/DDBJ databases">
        <title>Skermanella TT6 skin isolate.</title>
        <authorList>
            <person name="Lee K."/>
            <person name="Ganzorig M."/>
        </authorList>
    </citation>
    <scope>NUCLEOTIDE SEQUENCE</scope>
    <source>
        <strain evidence="3">TT6</strain>
    </source>
</reference>
<evidence type="ECO:0000313" key="3">
    <source>
        <dbReference type="EMBL" id="QQP89718.1"/>
    </source>
</evidence>